<dbReference type="InterPro" id="IPR011109">
    <property type="entry name" value="DNA_bind_recombinase_dom"/>
</dbReference>
<dbReference type="Pfam" id="PF14287">
    <property type="entry name" value="DUF4368"/>
    <property type="match status" value="1"/>
</dbReference>
<organism evidence="3 5">
    <name type="scientific">Faecalibacterium prausnitzii</name>
    <dbReference type="NCBI Taxonomy" id="853"/>
    <lineage>
        <taxon>Bacteria</taxon>
        <taxon>Bacillati</taxon>
        <taxon>Bacillota</taxon>
        <taxon>Clostridia</taxon>
        <taxon>Eubacteriales</taxon>
        <taxon>Oscillospiraceae</taxon>
        <taxon>Faecalibacterium</taxon>
    </lineage>
</organism>
<dbReference type="GO" id="GO:0000150">
    <property type="term" value="F:DNA strand exchange activity"/>
    <property type="evidence" value="ECO:0007669"/>
    <property type="project" value="InterPro"/>
</dbReference>
<protein>
    <submittedName>
        <fullName evidence="4">DUF4368 domain-containing protein</fullName>
    </submittedName>
    <submittedName>
        <fullName evidence="3">Recombinase</fullName>
    </submittedName>
</protein>
<feature type="coiled-coil region" evidence="1">
    <location>
        <begin position="514"/>
        <end position="611"/>
    </location>
</feature>
<dbReference type="AlphaFoldDB" id="A0A2A7ADZ4"/>
<dbReference type="PANTHER" id="PTHR30461">
    <property type="entry name" value="DNA-INVERTASE FROM LAMBDOID PROPHAGE"/>
    <property type="match status" value="1"/>
</dbReference>
<dbReference type="GO" id="GO:0003677">
    <property type="term" value="F:DNA binding"/>
    <property type="evidence" value="ECO:0007669"/>
    <property type="project" value="InterPro"/>
</dbReference>
<feature type="coiled-coil region" evidence="1">
    <location>
        <begin position="462"/>
        <end position="489"/>
    </location>
</feature>
<dbReference type="Gene3D" id="3.40.50.1390">
    <property type="entry name" value="Resolvase, N-terminal catalytic domain"/>
    <property type="match status" value="1"/>
</dbReference>
<dbReference type="PROSITE" id="PS51737">
    <property type="entry name" value="RECOMBINASE_DNA_BIND"/>
    <property type="match status" value="1"/>
</dbReference>
<dbReference type="InterPro" id="IPR050639">
    <property type="entry name" value="SSR_resolvase"/>
</dbReference>
<dbReference type="Pfam" id="PF00239">
    <property type="entry name" value="Resolvase"/>
    <property type="match status" value="1"/>
</dbReference>
<dbReference type="InterPro" id="IPR038109">
    <property type="entry name" value="DNA_bind_recomb_sf"/>
</dbReference>
<reference evidence="5 6" key="1">
    <citation type="journal article" date="2017" name="Front. Microbiol.">
        <title>New Insights into the Diversity of the Genus Faecalibacterium.</title>
        <authorList>
            <person name="Benevides L."/>
            <person name="Burman S."/>
            <person name="Martin R."/>
            <person name="Robert V."/>
            <person name="Thomas M."/>
            <person name="Miquel S."/>
            <person name="Chain F."/>
            <person name="Sokol H."/>
            <person name="Bermudez-Humaran L.G."/>
            <person name="Morrison M."/>
            <person name="Langella P."/>
            <person name="Azevedo V.A."/>
            <person name="Chatel J.M."/>
            <person name="Soares S."/>
        </authorList>
    </citation>
    <scope>NUCLEOTIDE SEQUENCE [LARGE SCALE GENOMIC DNA]</scope>
    <source>
        <strain evidence="4 6">CNCM I 4542</strain>
        <strain evidence="3 5">CNCM I 4546</strain>
    </source>
</reference>
<evidence type="ECO:0000313" key="3">
    <source>
        <dbReference type="EMBL" id="PDX72687.1"/>
    </source>
</evidence>
<dbReference type="Proteomes" id="UP000219901">
    <property type="component" value="Unassembled WGS sequence"/>
</dbReference>
<dbReference type="Gene3D" id="3.90.1750.20">
    <property type="entry name" value="Putative Large Serine Recombinase, Chain B, Domain 2"/>
    <property type="match status" value="1"/>
</dbReference>
<dbReference type="InterPro" id="IPR025827">
    <property type="entry name" value="Zn_ribbon_recom_dom"/>
</dbReference>
<dbReference type="Pfam" id="PF13408">
    <property type="entry name" value="Zn_ribbon_recom"/>
    <property type="match status" value="1"/>
</dbReference>
<dbReference type="CDD" id="cd03770">
    <property type="entry name" value="SR_TndX_transposase"/>
    <property type="match status" value="1"/>
</dbReference>
<feature type="domain" description="Recombinase" evidence="2">
    <location>
        <begin position="172"/>
        <end position="317"/>
    </location>
</feature>
<dbReference type="InterPro" id="IPR025378">
    <property type="entry name" value="DUF4368"/>
</dbReference>
<sequence>MDAGGMHMNEYNKITALYSRLSVGDEDRDGGESNSIVNQKAFLERYAQQQRLTNIRHYIDDDESGRFFDRSAYSRMMEDVENGKIGVCIMKDLTRWGRDYLQVGNAMEVFRRNNVRFIAVNNGIDSDNPDTLEFAPFINIMSEWYAKDISKKVKTGIRTKGASGKPIATEAPYGYMKDPNNKDFWIIDEEAAEVVRLIFRLFIGGKNRNQIAVYLKNEQILTPTFYLKQHDRGTAKSRPLNEENRYKWNKATLTKILTRQEYCGDVVNFKTTKHFRDKRNHYVDKSEWQITENVHEPIIDRADFETVQRILENAPVRRPNGDGEIHPLSGLMFCKDCGAKMHIRIDYRNGGKRHVAFCSEYHKGKAKNPKCNSPHIIDADLVMQTIADVLKKVAEYSISNREEFEALVRKNLDMQQTDKSKKQQKRIPQITTRLEQIDKVLNKLYEDNALGAIPQDRYEQMSQKYSEEYYTLKAELAELKEQLSAFEDAGGWAHKFLKLIERYAAFTDLTPAILNEFISRIEVHERDKKRAKQAVQHIGIYFSYIGKFENELTQLAEPTEEEIRQMREKIEEAQKEKSRAYHRNYSKEYRAKNLEKRREYERIKAREYRAKRKAQAAALPVS</sequence>
<keyword evidence="1" id="KW-0175">Coiled coil</keyword>
<proteinExistence type="predicted"/>
<dbReference type="SUPFAM" id="SSF53041">
    <property type="entry name" value="Resolvase-like"/>
    <property type="match status" value="1"/>
</dbReference>
<dbReference type="EMBL" id="NMTV01000044">
    <property type="protein sequence ID" value="PDX72687.1"/>
    <property type="molecule type" value="Genomic_DNA"/>
</dbReference>
<accession>A0A2A7ADZ4</accession>
<evidence type="ECO:0000313" key="4">
    <source>
        <dbReference type="EMBL" id="PLK29540.1"/>
    </source>
</evidence>
<dbReference type="EMBL" id="NMTS02000042">
    <property type="protein sequence ID" value="PLK29540.1"/>
    <property type="molecule type" value="Genomic_DNA"/>
</dbReference>
<dbReference type="PANTHER" id="PTHR30461:SF23">
    <property type="entry name" value="DNA RECOMBINASE-RELATED"/>
    <property type="match status" value="1"/>
</dbReference>
<gene>
    <name evidence="4" type="ORF">CGS50_007390</name>
    <name evidence="3" type="ORF">CGS55_06915</name>
</gene>
<evidence type="ECO:0000313" key="5">
    <source>
        <dbReference type="Proteomes" id="UP000219901"/>
    </source>
</evidence>
<dbReference type="SMART" id="SM00857">
    <property type="entry name" value="Resolvase"/>
    <property type="match status" value="1"/>
</dbReference>
<dbReference type="InterPro" id="IPR036162">
    <property type="entry name" value="Resolvase-like_N_sf"/>
</dbReference>
<dbReference type="Proteomes" id="UP000221015">
    <property type="component" value="Unassembled WGS sequence"/>
</dbReference>
<evidence type="ECO:0000259" key="2">
    <source>
        <dbReference type="PROSITE" id="PS51737"/>
    </source>
</evidence>
<comment type="caution">
    <text evidence="3">The sequence shown here is derived from an EMBL/GenBank/DDBJ whole genome shotgun (WGS) entry which is preliminary data.</text>
</comment>
<name>A0A2A7ADZ4_9FIRM</name>
<dbReference type="InterPro" id="IPR006119">
    <property type="entry name" value="Resolv_N"/>
</dbReference>
<dbReference type="Pfam" id="PF07508">
    <property type="entry name" value="Recombinase"/>
    <property type="match status" value="1"/>
</dbReference>
<evidence type="ECO:0000256" key="1">
    <source>
        <dbReference type="SAM" id="Coils"/>
    </source>
</evidence>
<reference evidence="3" key="2">
    <citation type="submission" date="2017-07" db="EMBL/GenBank/DDBJ databases">
        <authorList>
            <person name="Sun Z.S."/>
            <person name="Albrecht U."/>
            <person name="Echele G."/>
            <person name="Lee C.C."/>
        </authorList>
    </citation>
    <scope>NUCLEOTIDE SEQUENCE</scope>
    <source>
        <strain evidence="4">CNCM I 4542</strain>
        <strain evidence="3">CNCM I 4546</strain>
    </source>
</reference>
<evidence type="ECO:0000313" key="6">
    <source>
        <dbReference type="Proteomes" id="UP000221015"/>
    </source>
</evidence>